<dbReference type="PANTHER" id="PTHR13696">
    <property type="entry name" value="P-LOOP CONTAINING NUCLEOSIDE TRIPHOSPHATE HYDROLASE"/>
    <property type="match status" value="1"/>
</dbReference>
<dbReference type="CDD" id="cd02042">
    <property type="entry name" value="ParAB_family"/>
    <property type="match status" value="1"/>
</dbReference>
<dbReference type="RefSeq" id="WP_345376683.1">
    <property type="nucleotide sequence ID" value="NZ_BAABLM010000007.1"/>
</dbReference>
<dbReference type="Gene3D" id="3.40.50.300">
    <property type="entry name" value="P-loop containing nucleotide triphosphate hydrolases"/>
    <property type="match status" value="1"/>
</dbReference>
<feature type="domain" description="AAA" evidence="1">
    <location>
        <begin position="12"/>
        <end position="195"/>
    </location>
</feature>
<protein>
    <recommendedName>
        <fullName evidence="1">AAA domain-containing protein</fullName>
    </recommendedName>
</protein>
<dbReference type="EMBL" id="BAABLM010000007">
    <property type="protein sequence ID" value="GAA4682180.1"/>
    <property type="molecule type" value="Genomic_DNA"/>
</dbReference>
<accession>A0ABP8W876</accession>
<sequence>MAEPFDRINLQRVIAVINGKGGVGKTTLTANIGGLLAASGWRTLVVDLDHQGNLGLDLGYSGTAIDDDGQALSKALTYPDDLAHPASNVRPNLDVLVGGRFIENAAATLVSQSTRGGDSLQQARLSLARVLDRIAEEYDVVLLDCPPGNDIIQSAAVAAARYILIPAKTEDASRKGLKLTAERLDQVIDLNPDLDLLGVVLFASGVSASRVRSDFAAKVVADLGGEVARDVVFENYVRHAEATAASARDKGLLVHELDDKVRNSPKWYERLKKGESIESPGPQSAQSVADSLQAVTSEMIARLMAKEAESATEEAHV</sequence>
<organism evidence="2 3">
    <name type="scientific">Frondihabitans cladoniiphilus</name>
    <dbReference type="NCBI Taxonomy" id="715785"/>
    <lineage>
        <taxon>Bacteria</taxon>
        <taxon>Bacillati</taxon>
        <taxon>Actinomycetota</taxon>
        <taxon>Actinomycetes</taxon>
        <taxon>Micrococcales</taxon>
        <taxon>Microbacteriaceae</taxon>
        <taxon>Frondihabitans</taxon>
    </lineage>
</organism>
<evidence type="ECO:0000259" key="1">
    <source>
        <dbReference type="Pfam" id="PF13614"/>
    </source>
</evidence>
<dbReference type="InterPro" id="IPR025669">
    <property type="entry name" value="AAA_dom"/>
</dbReference>
<comment type="caution">
    <text evidence="2">The sequence shown here is derived from an EMBL/GenBank/DDBJ whole genome shotgun (WGS) entry which is preliminary data.</text>
</comment>
<dbReference type="InterPro" id="IPR050678">
    <property type="entry name" value="DNA_Partitioning_ATPase"/>
</dbReference>
<evidence type="ECO:0000313" key="2">
    <source>
        <dbReference type="EMBL" id="GAA4682180.1"/>
    </source>
</evidence>
<name>A0ABP8W876_9MICO</name>
<dbReference type="PANTHER" id="PTHR13696:SF99">
    <property type="entry name" value="COBYRINIC ACID AC-DIAMIDE SYNTHASE"/>
    <property type="match status" value="1"/>
</dbReference>
<dbReference type="Proteomes" id="UP001501295">
    <property type="component" value="Unassembled WGS sequence"/>
</dbReference>
<evidence type="ECO:0000313" key="3">
    <source>
        <dbReference type="Proteomes" id="UP001501295"/>
    </source>
</evidence>
<keyword evidence="3" id="KW-1185">Reference proteome</keyword>
<reference evidence="3" key="1">
    <citation type="journal article" date="2019" name="Int. J. Syst. Evol. Microbiol.">
        <title>The Global Catalogue of Microorganisms (GCM) 10K type strain sequencing project: providing services to taxonomists for standard genome sequencing and annotation.</title>
        <authorList>
            <consortium name="The Broad Institute Genomics Platform"/>
            <consortium name="The Broad Institute Genome Sequencing Center for Infectious Disease"/>
            <person name="Wu L."/>
            <person name="Ma J."/>
        </authorList>
    </citation>
    <scope>NUCLEOTIDE SEQUENCE [LARGE SCALE GENOMIC DNA]</scope>
    <source>
        <strain evidence="3">JCM 18956</strain>
    </source>
</reference>
<dbReference type="SUPFAM" id="SSF52540">
    <property type="entry name" value="P-loop containing nucleoside triphosphate hydrolases"/>
    <property type="match status" value="1"/>
</dbReference>
<proteinExistence type="predicted"/>
<dbReference type="Pfam" id="PF13614">
    <property type="entry name" value="AAA_31"/>
    <property type="match status" value="1"/>
</dbReference>
<dbReference type="InterPro" id="IPR027417">
    <property type="entry name" value="P-loop_NTPase"/>
</dbReference>
<gene>
    <name evidence="2" type="ORF">GCM10025780_29460</name>
</gene>